<dbReference type="EMBL" id="CADEPI010000641">
    <property type="protein sequence ID" value="CAB3387856.1"/>
    <property type="molecule type" value="Genomic_DNA"/>
</dbReference>
<reference evidence="1 2" key="1">
    <citation type="submission" date="2020-04" db="EMBL/GenBank/DDBJ databases">
        <authorList>
            <person name="Alioto T."/>
            <person name="Alioto T."/>
            <person name="Gomez Garrido J."/>
        </authorList>
    </citation>
    <scope>NUCLEOTIDE SEQUENCE [LARGE SCALE GENOMIC DNA]</scope>
</reference>
<dbReference type="AlphaFoldDB" id="A0A8S1E0M1"/>
<accession>A0A8S1E0M1</accession>
<gene>
    <name evidence="1" type="ORF">CLODIP_2_CD10327</name>
</gene>
<dbReference type="Proteomes" id="UP000494165">
    <property type="component" value="Unassembled WGS sequence"/>
</dbReference>
<comment type="caution">
    <text evidence="1">The sequence shown here is derived from an EMBL/GenBank/DDBJ whole genome shotgun (WGS) entry which is preliminary data.</text>
</comment>
<organism evidence="1 2">
    <name type="scientific">Cloeon dipterum</name>
    <dbReference type="NCBI Taxonomy" id="197152"/>
    <lineage>
        <taxon>Eukaryota</taxon>
        <taxon>Metazoa</taxon>
        <taxon>Ecdysozoa</taxon>
        <taxon>Arthropoda</taxon>
        <taxon>Hexapoda</taxon>
        <taxon>Insecta</taxon>
        <taxon>Pterygota</taxon>
        <taxon>Palaeoptera</taxon>
        <taxon>Ephemeroptera</taxon>
        <taxon>Pisciforma</taxon>
        <taxon>Baetidae</taxon>
        <taxon>Cloeon</taxon>
    </lineage>
</organism>
<protein>
    <submittedName>
        <fullName evidence="1">Uncharacterized protein</fullName>
    </submittedName>
</protein>
<name>A0A8S1E0M1_9INSE</name>
<evidence type="ECO:0000313" key="2">
    <source>
        <dbReference type="Proteomes" id="UP000494165"/>
    </source>
</evidence>
<proteinExistence type="predicted"/>
<keyword evidence="2" id="KW-1185">Reference proteome</keyword>
<sequence length="74" mass="8734">MLELGKIHTLKTLSRETPLEWLKRKVCRVCHSSVLVKNNSETAASTHWEKNDAINEQKRFRNMLFGRWPGCRRP</sequence>
<evidence type="ECO:0000313" key="1">
    <source>
        <dbReference type="EMBL" id="CAB3387856.1"/>
    </source>
</evidence>